<dbReference type="SUPFAM" id="SSF49842">
    <property type="entry name" value="TNF-like"/>
    <property type="match status" value="1"/>
</dbReference>
<sequence>MGYVSWSVVFGEQPSATKWNILGQNDASFNDGTGIAGLYKNLLTVDSNPYKFSAYRNGAWTDGSSAFALITHDTKVYDTNTNFTTANGRYTAPVSGFYALSANSNSSVTANSVHLLGFYKNGVLVSQGGGGVQGGATSNVFDSHSYQIQLTAGDYVQTYHYGTGGAGSAGAVSTSFQGFLISRT</sequence>
<dbReference type="Gene3D" id="2.60.120.40">
    <property type="match status" value="1"/>
</dbReference>
<evidence type="ECO:0000313" key="2">
    <source>
        <dbReference type="EMBL" id="CAB4152029.1"/>
    </source>
</evidence>
<reference evidence="2" key="1">
    <citation type="submission" date="2020-04" db="EMBL/GenBank/DDBJ databases">
        <authorList>
            <person name="Chiriac C."/>
            <person name="Salcher M."/>
            <person name="Ghai R."/>
            <person name="Kavagutti S V."/>
        </authorList>
    </citation>
    <scope>NUCLEOTIDE SEQUENCE</scope>
</reference>
<accession>A0A6J5N8J8</accession>
<dbReference type="Pfam" id="PF00386">
    <property type="entry name" value="C1q"/>
    <property type="match status" value="1"/>
</dbReference>
<proteinExistence type="predicted"/>
<feature type="domain" description="C1q" evidence="1">
    <location>
        <begin position="52"/>
        <end position="181"/>
    </location>
</feature>
<dbReference type="InterPro" id="IPR008983">
    <property type="entry name" value="Tumour_necrosis_fac-like_dom"/>
</dbReference>
<gene>
    <name evidence="2" type="ORF">UFOVP585_48</name>
</gene>
<name>A0A6J5N8J8_9CAUD</name>
<organism evidence="2">
    <name type="scientific">uncultured Caudovirales phage</name>
    <dbReference type="NCBI Taxonomy" id="2100421"/>
    <lineage>
        <taxon>Viruses</taxon>
        <taxon>Duplodnaviria</taxon>
        <taxon>Heunggongvirae</taxon>
        <taxon>Uroviricota</taxon>
        <taxon>Caudoviricetes</taxon>
        <taxon>Peduoviridae</taxon>
        <taxon>Maltschvirus</taxon>
        <taxon>Maltschvirus maltsch</taxon>
    </lineage>
</organism>
<dbReference type="EMBL" id="LR796562">
    <property type="protein sequence ID" value="CAB4152029.1"/>
    <property type="molecule type" value="Genomic_DNA"/>
</dbReference>
<dbReference type="InterPro" id="IPR001073">
    <property type="entry name" value="C1q_dom"/>
</dbReference>
<evidence type="ECO:0000259" key="1">
    <source>
        <dbReference type="Pfam" id="PF00386"/>
    </source>
</evidence>
<protein>
    <submittedName>
        <fullName evidence="2">C1q domain containing protein</fullName>
    </submittedName>
</protein>